<keyword evidence="2" id="KW-0012">Acyltransferase</keyword>
<proteinExistence type="predicted"/>
<dbReference type="PANTHER" id="PTHR34069">
    <property type="entry name" value="3-OXOACYL-[ACYL-CARRIER-PROTEIN] SYNTHASE 3"/>
    <property type="match status" value="1"/>
</dbReference>
<dbReference type="EMBL" id="CP022684">
    <property type="protein sequence ID" value="AUM12799.1"/>
    <property type="molecule type" value="Genomic_DNA"/>
</dbReference>
<dbReference type="GO" id="GO:0006633">
    <property type="term" value="P:fatty acid biosynthetic process"/>
    <property type="evidence" value="ECO:0007669"/>
    <property type="project" value="InterPro"/>
</dbReference>
<reference evidence="6" key="1">
    <citation type="submission" date="2017-08" db="EMBL/GenBank/DDBJ databases">
        <title>Direct submision.</title>
        <authorList>
            <person name="Kim S.-J."/>
            <person name="Rhee S.-K."/>
        </authorList>
    </citation>
    <scope>NUCLEOTIDE SEQUENCE [LARGE SCALE GENOMIC DNA]</scope>
    <source>
        <strain evidence="6">GI5</strain>
    </source>
</reference>
<dbReference type="Pfam" id="PF08541">
    <property type="entry name" value="ACP_syn_III_C"/>
    <property type="match status" value="1"/>
</dbReference>
<evidence type="ECO:0000256" key="2">
    <source>
        <dbReference type="ARBA" id="ARBA00023315"/>
    </source>
</evidence>
<dbReference type="AlphaFoldDB" id="A0A2K9LKB3"/>
<evidence type="ECO:0000256" key="1">
    <source>
        <dbReference type="ARBA" id="ARBA00022679"/>
    </source>
</evidence>
<evidence type="ECO:0000313" key="6">
    <source>
        <dbReference type="Proteomes" id="UP000235116"/>
    </source>
</evidence>
<dbReference type="KEGG" id="kak:Kalk_10380"/>
<keyword evidence="6" id="KW-1185">Reference proteome</keyword>
<evidence type="ECO:0000313" key="5">
    <source>
        <dbReference type="EMBL" id="AUM12799.1"/>
    </source>
</evidence>
<dbReference type="PANTHER" id="PTHR34069:SF3">
    <property type="entry name" value="ACYL-COA:ACYL-COA ALKYLTRANSFERASE"/>
    <property type="match status" value="1"/>
</dbReference>
<dbReference type="RefSeq" id="WP_101894182.1">
    <property type="nucleotide sequence ID" value="NZ_CP022684.1"/>
</dbReference>
<gene>
    <name evidence="5" type="ORF">Kalk_10380</name>
</gene>
<keyword evidence="1" id="KW-0808">Transferase</keyword>
<dbReference type="OrthoDB" id="9788274at2"/>
<evidence type="ECO:0008006" key="7">
    <source>
        <dbReference type="Google" id="ProtNLM"/>
    </source>
</evidence>
<dbReference type="InterPro" id="IPR013751">
    <property type="entry name" value="ACP_syn_III_N"/>
</dbReference>
<evidence type="ECO:0000259" key="4">
    <source>
        <dbReference type="Pfam" id="PF08545"/>
    </source>
</evidence>
<dbReference type="Gene3D" id="3.40.47.10">
    <property type="match status" value="2"/>
</dbReference>
<protein>
    <recommendedName>
        <fullName evidence="7">3-oxoacyl-ACP synthase</fullName>
    </recommendedName>
</protein>
<dbReference type="GO" id="GO:0044550">
    <property type="term" value="P:secondary metabolite biosynthetic process"/>
    <property type="evidence" value="ECO:0007669"/>
    <property type="project" value="TreeGrafter"/>
</dbReference>
<evidence type="ECO:0000259" key="3">
    <source>
        <dbReference type="Pfam" id="PF08541"/>
    </source>
</evidence>
<dbReference type="GO" id="GO:0004315">
    <property type="term" value="F:3-oxoacyl-[acyl-carrier-protein] synthase activity"/>
    <property type="evidence" value="ECO:0007669"/>
    <property type="project" value="InterPro"/>
</dbReference>
<dbReference type="InterPro" id="IPR013747">
    <property type="entry name" value="ACP_syn_III_C"/>
</dbReference>
<dbReference type="SUPFAM" id="SSF53901">
    <property type="entry name" value="Thiolase-like"/>
    <property type="match status" value="1"/>
</dbReference>
<dbReference type="InterPro" id="IPR016039">
    <property type="entry name" value="Thiolase-like"/>
</dbReference>
<feature type="domain" description="Beta-ketoacyl-[acyl-carrier-protein] synthase III N-terminal" evidence="4">
    <location>
        <begin position="115"/>
        <end position="199"/>
    </location>
</feature>
<feature type="domain" description="Beta-ketoacyl-[acyl-carrier-protein] synthase III C-terminal" evidence="3">
    <location>
        <begin position="246"/>
        <end position="336"/>
    </location>
</feature>
<name>A0A2K9LKB3_9GAMM</name>
<dbReference type="Proteomes" id="UP000235116">
    <property type="component" value="Chromosome"/>
</dbReference>
<accession>A0A2K9LKB3</accession>
<organism evidence="5 6">
    <name type="scientific">Ketobacter alkanivorans</name>
    <dbReference type="NCBI Taxonomy" id="1917421"/>
    <lineage>
        <taxon>Bacteria</taxon>
        <taxon>Pseudomonadati</taxon>
        <taxon>Pseudomonadota</taxon>
        <taxon>Gammaproteobacteria</taxon>
        <taxon>Pseudomonadales</taxon>
        <taxon>Ketobacteraceae</taxon>
        <taxon>Ketobacter</taxon>
    </lineage>
</organism>
<sequence length="344" mass="37702">MNMTRFESMGVYLPEREVTTKELVESMETQPMFDIEKLTGIKTRRWRGEDEDCHSLALSAIKTCLNNSKYKIEDIDIIICTSITRFKDGLTFVLEPCLSSYLKKSLGMRKDALNFDITNACAGMFTGVHVLDQMIKSGAVKTGLIVSGECITPITETALKEINNPIDEQFASLTVGDSGAAVIMDLSPSEDEGIDLLEISTLSQFSDYCYGMPSDQNPGVAMYTKAMEIHATVIQRLPQSLGRFSEKNNVTGLDFDHVIPHQTSERAIRSALDLCGETLGNVPHTCVVLDRFGNTSSTSHFVALDDQLKQGVIQPGQRILMLILASGIVLGVASVKLGNLQGVH</sequence>
<dbReference type="Pfam" id="PF08545">
    <property type="entry name" value="ACP_syn_III"/>
    <property type="match status" value="1"/>
</dbReference>